<evidence type="ECO:0000259" key="1">
    <source>
        <dbReference type="PROSITE" id="PS50206"/>
    </source>
</evidence>
<evidence type="ECO:0000313" key="2">
    <source>
        <dbReference type="EMBL" id="CAD8678161.1"/>
    </source>
</evidence>
<dbReference type="AlphaFoldDB" id="A0A7S0RIG6"/>
<accession>A0A7S0RIG6</accession>
<dbReference type="PANTHER" id="PTHR44920:SF2">
    <property type="entry name" value="RHODANESE DOMAIN-CONTAINING PROTEIN"/>
    <property type="match status" value="1"/>
</dbReference>
<dbReference type="Pfam" id="PF00581">
    <property type="entry name" value="Rhodanese"/>
    <property type="match status" value="1"/>
</dbReference>
<dbReference type="InterPro" id="IPR043186">
    <property type="entry name" value="Str14"/>
</dbReference>
<organism evidence="2">
    <name type="scientific">Chlamydomonas leiostraca</name>
    <dbReference type="NCBI Taxonomy" id="1034604"/>
    <lineage>
        <taxon>Eukaryota</taxon>
        <taxon>Viridiplantae</taxon>
        <taxon>Chlorophyta</taxon>
        <taxon>core chlorophytes</taxon>
        <taxon>Chlorophyceae</taxon>
        <taxon>CS clade</taxon>
        <taxon>Chlamydomonadales</taxon>
        <taxon>Chlamydomonadaceae</taxon>
        <taxon>Chlamydomonas</taxon>
    </lineage>
</organism>
<feature type="domain" description="Rhodanese" evidence="1">
    <location>
        <begin position="63"/>
        <end position="199"/>
    </location>
</feature>
<name>A0A7S0RIG6_9CHLO</name>
<sequence>MLAQTRISPVARSRAPAFSRARAVSVRAQREGKLPKWDFVFEYLTKTKGLKTVAPEDAKVMVDSGKWVLVDVRPPAAYKQSHPAGAVSVPMYQPLDWSKPDFTKVVKLIAFGANGVTPVEPNPNFVEQLKEATQGGQRGVITLCESGGTLKPSTNFQFGKASRSLQAAYRAFSEGVTDQVCHLDRGVYGWYQADFEFEGEGEYAPDIGRTPMAAAEPTLQVIRQSAGYEMRSTDKK</sequence>
<dbReference type="Gene3D" id="3.40.250.10">
    <property type="entry name" value="Rhodanese-like domain"/>
    <property type="match status" value="1"/>
</dbReference>
<dbReference type="InterPro" id="IPR001763">
    <property type="entry name" value="Rhodanese-like_dom"/>
</dbReference>
<dbReference type="SUPFAM" id="SSF52821">
    <property type="entry name" value="Rhodanese/Cell cycle control phosphatase"/>
    <property type="match status" value="1"/>
</dbReference>
<gene>
    <name evidence="2" type="ORF">CLEI1391_LOCUS8385</name>
</gene>
<reference evidence="2" key="1">
    <citation type="submission" date="2021-01" db="EMBL/GenBank/DDBJ databases">
        <authorList>
            <person name="Corre E."/>
            <person name="Pelletier E."/>
            <person name="Niang G."/>
            <person name="Scheremetjew M."/>
            <person name="Finn R."/>
            <person name="Kale V."/>
            <person name="Holt S."/>
            <person name="Cochrane G."/>
            <person name="Meng A."/>
            <person name="Brown T."/>
            <person name="Cohen L."/>
        </authorList>
    </citation>
    <scope>NUCLEOTIDE SEQUENCE</scope>
    <source>
        <strain evidence="2">SAG 11-49</strain>
    </source>
</reference>
<dbReference type="GO" id="GO:0009507">
    <property type="term" value="C:chloroplast"/>
    <property type="evidence" value="ECO:0007669"/>
    <property type="project" value="TreeGrafter"/>
</dbReference>
<protein>
    <recommendedName>
        <fullName evidence="1">Rhodanese domain-containing protein</fullName>
    </recommendedName>
</protein>
<dbReference type="EMBL" id="HBFB01014818">
    <property type="protein sequence ID" value="CAD8678161.1"/>
    <property type="molecule type" value="Transcribed_RNA"/>
</dbReference>
<dbReference type="PANTHER" id="PTHR44920">
    <property type="entry name" value="RHODANESE-LIKE DOMAIN-CONTAINING PROTEIN 14, CHLOROPLASTIC-RELATED"/>
    <property type="match status" value="1"/>
</dbReference>
<dbReference type="SMART" id="SM00450">
    <property type="entry name" value="RHOD"/>
    <property type="match status" value="1"/>
</dbReference>
<dbReference type="InterPro" id="IPR036873">
    <property type="entry name" value="Rhodanese-like_dom_sf"/>
</dbReference>
<dbReference type="PROSITE" id="PS50206">
    <property type="entry name" value="RHODANESE_3"/>
    <property type="match status" value="1"/>
</dbReference>
<dbReference type="CDD" id="cd00158">
    <property type="entry name" value="RHOD"/>
    <property type="match status" value="1"/>
</dbReference>
<proteinExistence type="predicted"/>